<keyword evidence="4 5" id="KW-0539">Nucleus</keyword>
<feature type="compositionally biased region" description="Low complexity" evidence="6">
    <location>
        <begin position="37"/>
        <end position="53"/>
    </location>
</feature>
<feature type="region of interest" description="Disordered" evidence="6">
    <location>
        <begin position="1"/>
        <end position="63"/>
    </location>
</feature>
<dbReference type="GO" id="GO:0016829">
    <property type="term" value="F:lyase activity"/>
    <property type="evidence" value="ECO:0007669"/>
    <property type="project" value="UniProtKB-KW"/>
</dbReference>
<dbReference type="OrthoDB" id="49151at2759"/>
<dbReference type="Proteomes" id="UP000758603">
    <property type="component" value="Unassembled WGS sequence"/>
</dbReference>
<dbReference type="EMBL" id="JAGPXC010000002">
    <property type="protein sequence ID" value="KAH6657782.1"/>
    <property type="molecule type" value="Genomic_DNA"/>
</dbReference>
<comment type="function">
    <text evidence="5">Phosphodiesterase responsible for the U6 snRNA 3' end processing. Acts as an exoribonuclease (RNase) responsible for trimming the poly(U) tract of the last nucleotides in the pre-U6 snRNA molecule, leading to the formation of mature U6 snRNA.</text>
</comment>
<dbReference type="GO" id="GO:0005634">
    <property type="term" value="C:nucleus"/>
    <property type="evidence" value="ECO:0007669"/>
    <property type="project" value="UniProtKB-SubCell"/>
</dbReference>
<evidence type="ECO:0000256" key="1">
    <source>
        <dbReference type="ARBA" id="ARBA00022722"/>
    </source>
</evidence>
<protein>
    <recommendedName>
        <fullName evidence="5">U6 snRNA phosphodiesterase</fullName>
        <ecNumber evidence="5">3.1.4.-</ecNumber>
    </recommendedName>
</protein>
<reference evidence="7" key="1">
    <citation type="journal article" date="2021" name="Nat. Commun.">
        <title>Genetic determinants of endophytism in the Arabidopsis root mycobiome.</title>
        <authorList>
            <person name="Mesny F."/>
            <person name="Miyauchi S."/>
            <person name="Thiergart T."/>
            <person name="Pickel B."/>
            <person name="Atanasova L."/>
            <person name="Karlsson M."/>
            <person name="Huettel B."/>
            <person name="Barry K.W."/>
            <person name="Haridas S."/>
            <person name="Chen C."/>
            <person name="Bauer D."/>
            <person name="Andreopoulos W."/>
            <person name="Pangilinan J."/>
            <person name="LaButti K."/>
            <person name="Riley R."/>
            <person name="Lipzen A."/>
            <person name="Clum A."/>
            <person name="Drula E."/>
            <person name="Henrissat B."/>
            <person name="Kohler A."/>
            <person name="Grigoriev I.V."/>
            <person name="Martin F.M."/>
            <person name="Hacquard S."/>
        </authorList>
    </citation>
    <scope>NUCLEOTIDE SEQUENCE</scope>
    <source>
        <strain evidence="7">MPI-SDFR-AT-0073</strain>
    </source>
</reference>
<evidence type="ECO:0000256" key="6">
    <source>
        <dbReference type="SAM" id="MobiDB-lite"/>
    </source>
</evidence>
<dbReference type="Pfam" id="PF09749">
    <property type="entry name" value="HVSL"/>
    <property type="match status" value="1"/>
</dbReference>
<feature type="compositionally biased region" description="Low complexity" evidence="6">
    <location>
        <begin position="7"/>
        <end position="16"/>
    </location>
</feature>
<dbReference type="EC" id="3.1.4.-" evidence="5"/>
<dbReference type="PANTHER" id="PTHR13522">
    <property type="entry name" value="U6 SNRNA PHOSPHODIESTERASE 1"/>
    <property type="match status" value="1"/>
</dbReference>
<gene>
    <name evidence="5" type="primary">USB1</name>
    <name evidence="7" type="ORF">BKA67DRAFT_198318</name>
</gene>
<comment type="similarity">
    <text evidence="5">Belongs to the 2H phosphoesterase superfamily. USB1 family.</text>
</comment>
<dbReference type="GO" id="GO:0034477">
    <property type="term" value="P:U6 snRNA 3'-end processing"/>
    <property type="evidence" value="ECO:0007669"/>
    <property type="project" value="UniProtKB-UniRule"/>
</dbReference>
<keyword evidence="1 5" id="KW-0540">Nuclease</keyword>
<dbReference type="HAMAP" id="MF_03040">
    <property type="entry name" value="USB1"/>
    <property type="match status" value="1"/>
</dbReference>
<comment type="caution">
    <text evidence="7">The sequence shown here is derived from an EMBL/GenBank/DDBJ whole genome shotgun (WGS) entry which is preliminary data.</text>
</comment>
<name>A0A9P8ZZZ9_9PEZI</name>
<comment type="subcellular location">
    <subcellularLocation>
        <location evidence="5">Nucleus</location>
    </subcellularLocation>
</comment>
<evidence type="ECO:0000313" key="8">
    <source>
        <dbReference type="Proteomes" id="UP000758603"/>
    </source>
</evidence>
<sequence>MALVDYSSGSSDSDSGPDQDERTGQNPGPRTKRRKLSPPSAKPQQQPSSSPAPADLPPLPSTFHDLYASTVRLSNRDDPSLHQGRRRQIPHIAGNWPSHLYIEWHPLGSEHALLSSLLSALSSRLDSNDSNSSSTSSTVKIQDFLTSDLGAALPLHISLSRPLSLPTGQKDGFLSRLREAVGGPGTPRRGFELVPSALEWHRTHESSRSFLVLRVASAEYGEGRMTGEKNAELGALLRRCNGLCREFRQPELYASAGTGEGLRGGVGDAFHVSVAWTFEEPTEELRRATQEVFVSDKFRTGIGQMRINVDGIKAKIGNVVAHLPLSANGSEKGRTFREGKGLFGA</sequence>
<dbReference type="InterPro" id="IPR027521">
    <property type="entry name" value="Usb1"/>
</dbReference>
<dbReference type="GO" id="GO:1990838">
    <property type="term" value="F:poly(U)-specific exoribonuclease activity, producing 3' uridine cyclic phosphate ends"/>
    <property type="evidence" value="ECO:0007669"/>
    <property type="project" value="UniProtKB-UniRule"/>
</dbReference>
<organism evidence="7 8">
    <name type="scientific">Truncatella angustata</name>
    <dbReference type="NCBI Taxonomy" id="152316"/>
    <lineage>
        <taxon>Eukaryota</taxon>
        <taxon>Fungi</taxon>
        <taxon>Dikarya</taxon>
        <taxon>Ascomycota</taxon>
        <taxon>Pezizomycotina</taxon>
        <taxon>Sordariomycetes</taxon>
        <taxon>Xylariomycetidae</taxon>
        <taxon>Amphisphaeriales</taxon>
        <taxon>Sporocadaceae</taxon>
        <taxon>Truncatella</taxon>
    </lineage>
</organism>
<keyword evidence="8" id="KW-1185">Reference proteome</keyword>
<evidence type="ECO:0000256" key="4">
    <source>
        <dbReference type="ARBA" id="ARBA00023242"/>
    </source>
</evidence>
<feature type="active site" description="Proton donor/acceptor" evidence="5">
    <location>
        <position position="271"/>
    </location>
</feature>
<evidence type="ECO:0000313" key="7">
    <source>
        <dbReference type="EMBL" id="KAH6657782.1"/>
    </source>
</evidence>
<feature type="active site" description="Proton donor/acceptor" evidence="5">
    <location>
        <position position="156"/>
    </location>
</feature>
<keyword evidence="2 5" id="KW-0378">Hydrolase</keyword>
<accession>A0A9P8ZZZ9</accession>
<evidence type="ECO:0000256" key="5">
    <source>
        <dbReference type="HAMAP-Rule" id="MF_03040"/>
    </source>
</evidence>
<dbReference type="Gene3D" id="3.90.1140.10">
    <property type="entry name" value="Cyclic phosphodiesterase"/>
    <property type="match status" value="1"/>
</dbReference>
<evidence type="ECO:0000256" key="3">
    <source>
        <dbReference type="ARBA" id="ARBA00023239"/>
    </source>
</evidence>
<keyword evidence="3" id="KW-0456">Lyase</keyword>
<proteinExistence type="inferred from homology"/>
<evidence type="ECO:0000256" key="2">
    <source>
        <dbReference type="ARBA" id="ARBA00022801"/>
    </source>
</evidence>
<dbReference type="PANTHER" id="PTHR13522:SF3">
    <property type="entry name" value="U6 SNRNA PHOSPHODIESTERASE 1"/>
    <property type="match status" value="1"/>
</dbReference>
<dbReference type="AlphaFoldDB" id="A0A9P8ZZZ9"/>